<dbReference type="InterPro" id="IPR051531">
    <property type="entry name" value="N-acetyltransferase"/>
</dbReference>
<dbReference type="AlphaFoldDB" id="A0A9D1JV17"/>
<accession>A0A9D1JV17</accession>
<dbReference type="PROSITE" id="PS51186">
    <property type="entry name" value="GNAT"/>
    <property type="match status" value="1"/>
</dbReference>
<evidence type="ECO:0000313" key="3">
    <source>
        <dbReference type="Proteomes" id="UP000824001"/>
    </source>
</evidence>
<dbReference type="Pfam" id="PF13302">
    <property type="entry name" value="Acetyltransf_3"/>
    <property type="match status" value="1"/>
</dbReference>
<sequence length="174" mass="19884">MRLETERLMLRDLRPEDYPALRGMMDAETMWAYGHEFTDAEVAAWLARQIERRRIWGFSLCAVLLKSTGELIGQCGLTVQDCLDMRVPEIGYVFSRRHWGRGYAAEAAAAVRDYAFVSLGLGEVYALVRDINYPSRRVAERLGMRPAAIFMKRCRGINMPRIAYCVKNIDSPAD</sequence>
<reference evidence="2" key="2">
    <citation type="journal article" date="2021" name="PeerJ">
        <title>Extensive microbial diversity within the chicken gut microbiome revealed by metagenomics and culture.</title>
        <authorList>
            <person name="Gilroy R."/>
            <person name="Ravi A."/>
            <person name="Getino M."/>
            <person name="Pursley I."/>
            <person name="Horton D.L."/>
            <person name="Alikhan N.F."/>
            <person name="Baker D."/>
            <person name="Gharbi K."/>
            <person name="Hall N."/>
            <person name="Watson M."/>
            <person name="Adriaenssens E.M."/>
            <person name="Foster-Nyarko E."/>
            <person name="Jarju S."/>
            <person name="Secka A."/>
            <person name="Antonio M."/>
            <person name="Oren A."/>
            <person name="Chaudhuri R.R."/>
            <person name="La Ragione R."/>
            <person name="Hildebrand F."/>
            <person name="Pallen M.J."/>
        </authorList>
    </citation>
    <scope>NUCLEOTIDE SEQUENCE</scope>
    <source>
        <strain evidence="2">ChiHjej10B9-9673</strain>
    </source>
</reference>
<dbReference type="PANTHER" id="PTHR43792">
    <property type="entry name" value="GNAT FAMILY, PUTATIVE (AFU_ORTHOLOGUE AFUA_3G00765)-RELATED-RELATED"/>
    <property type="match status" value="1"/>
</dbReference>
<dbReference type="InterPro" id="IPR016181">
    <property type="entry name" value="Acyl_CoA_acyltransferase"/>
</dbReference>
<dbReference type="SUPFAM" id="SSF55729">
    <property type="entry name" value="Acyl-CoA N-acyltransferases (Nat)"/>
    <property type="match status" value="1"/>
</dbReference>
<comment type="caution">
    <text evidence="2">The sequence shown here is derived from an EMBL/GenBank/DDBJ whole genome shotgun (WGS) entry which is preliminary data.</text>
</comment>
<dbReference type="InterPro" id="IPR000182">
    <property type="entry name" value="GNAT_dom"/>
</dbReference>
<gene>
    <name evidence="2" type="ORF">IAC18_02125</name>
</gene>
<feature type="domain" description="N-acetyltransferase" evidence="1">
    <location>
        <begin position="8"/>
        <end position="164"/>
    </location>
</feature>
<dbReference type="Gene3D" id="3.40.630.30">
    <property type="match status" value="1"/>
</dbReference>
<organism evidence="2 3">
    <name type="scientific">Candidatus Scatomorpha merdipullorum</name>
    <dbReference type="NCBI Taxonomy" id="2840927"/>
    <lineage>
        <taxon>Bacteria</taxon>
        <taxon>Bacillati</taxon>
        <taxon>Bacillota</taxon>
        <taxon>Clostridia</taxon>
        <taxon>Eubacteriales</taxon>
        <taxon>Candidatus Scatomorpha</taxon>
    </lineage>
</organism>
<name>A0A9D1JV17_9FIRM</name>
<dbReference type="GO" id="GO:0016747">
    <property type="term" value="F:acyltransferase activity, transferring groups other than amino-acyl groups"/>
    <property type="evidence" value="ECO:0007669"/>
    <property type="project" value="InterPro"/>
</dbReference>
<protein>
    <submittedName>
        <fullName evidence="2">GNAT family N-acetyltransferase</fullName>
    </submittedName>
</protein>
<dbReference type="PANTHER" id="PTHR43792:SF1">
    <property type="entry name" value="N-ACETYLTRANSFERASE DOMAIN-CONTAINING PROTEIN"/>
    <property type="match status" value="1"/>
</dbReference>
<evidence type="ECO:0000313" key="2">
    <source>
        <dbReference type="EMBL" id="HIS66338.1"/>
    </source>
</evidence>
<dbReference type="EMBL" id="DVJK01000059">
    <property type="protein sequence ID" value="HIS66338.1"/>
    <property type="molecule type" value="Genomic_DNA"/>
</dbReference>
<dbReference type="Proteomes" id="UP000824001">
    <property type="component" value="Unassembled WGS sequence"/>
</dbReference>
<evidence type="ECO:0000259" key="1">
    <source>
        <dbReference type="PROSITE" id="PS51186"/>
    </source>
</evidence>
<reference evidence="2" key="1">
    <citation type="submission" date="2020-10" db="EMBL/GenBank/DDBJ databases">
        <authorList>
            <person name="Gilroy R."/>
        </authorList>
    </citation>
    <scope>NUCLEOTIDE SEQUENCE</scope>
    <source>
        <strain evidence="2">ChiHjej10B9-9673</strain>
    </source>
</reference>
<proteinExistence type="predicted"/>